<name>A0A366X6L2_9RHOB</name>
<evidence type="ECO:0000259" key="2">
    <source>
        <dbReference type="Pfam" id="PF08327"/>
    </source>
</evidence>
<dbReference type="CDD" id="cd07814">
    <property type="entry name" value="SRPBCC_CalC_Aha1-like"/>
    <property type="match status" value="1"/>
</dbReference>
<evidence type="ECO:0000256" key="1">
    <source>
        <dbReference type="ARBA" id="ARBA00006817"/>
    </source>
</evidence>
<accession>A0A366X6L2</accession>
<proteinExistence type="inferred from homology"/>
<sequence length="142" mass="16075">MTDLRLEREFPVSPEKLFDWVSSPGKLLKWWGSEGMLLSAYNLDLSRTGPWFSVLKNDEGQQYKMSGHVTHVDPPKSVGFTWGWHDPEDNRGAESHVTFTVVATATGSRLLIDHRDLGDDEISTNHERGWSSALRKLSAHLN</sequence>
<dbReference type="RefSeq" id="WP_113822424.1">
    <property type="nucleotide sequence ID" value="NZ_QOCE01000012.1"/>
</dbReference>
<feature type="domain" description="Activator of Hsp90 ATPase homologue 1/2-like C-terminal" evidence="2">
    <location>
        <begin position="12"/>
        <end position="141"/>
    </location>
</feature>
<dbReference type="AlphaFoldDB" id="A0A366X6L2"/>
<dbReference type="InterPro" id="IPR023393">
    <property type="entry name" value="START-like_dom_sf"/>
</dbReference>
<comment type="similarity">
    <text evidence="1">Belongs to the AHA1 family.</text>
</comment>
<dbReference type="InterPro" id="IPR013538">
    <property type="entry name" value="ASHA1/2-like_C"/>
</dbReference>
<protein>
    <submittedName>
        <fullName evidence="3">SRPBCC domain-containing protein</fullName>
    </submittedName>
</protein>
<evidence type="ECO:0000313" key="3">
    <source>
        <dbReference type="EMBL" id="RBW60060.1"/>
    </source>
</evidence>
<dbReference type="SUPFAM" id="SSF55961">
    <property type="entry name" value="Bet v1-like"/>
    <property type="match status" value="1"/>
</dbReference>
<dbReference type="OrthoDB" id="9805228at2"/>
<reference evidence="3 4" key="1">
    <citation type="submission" date="2018-07" db="EMBL/GenBank/DDBJ databases">
        <title>Modular assembly of carbohydrate-degrading microbial communities in the ocean.</title>
        <authorList>
            <person name="Enke T.N."/>
            <person name="Datta M.S."/>
            <person name="Schwartzman J.A."/>
            <person name="Cermak N."/>
            <person name="Schmitz D.A."/>
            <person name="Barrere J."/>
            <person name="Cordero O.X."/>
        </authorList>
    </citation>
    <scope>NUCLEOTIDE SEQUENCE [LARGE SCALE GENOMIC DNA]</scope>
    <source>
        <strain evidence="3 4">C3M10</strain>
    </source>
</reference>
<gene>
    <name evidence="3" type="ORF">DS909_05410</name>
</gene>
<evidence type="ECO:0000313" key="4">
    <source>
        <dbReference type="Proteomes" id="UP000252706"/>
    </source>
</evidence>
<dbReference type="Pfam" id="PF08327">
    <property type="entry name" value="AHSA1"/>
    <property type="match status" value="1"/>
</dbReference>
<organism evidence="3 4">
    <name type="scientific">Phaeobacter gallaeciensis</name>
    <dbReference type="NCBI Taxonomy" id="60890"/>
    <lineage>
        <taxon>Bacteria</taxon>
        <taxon>Pseudomonadati</taxon>
        <taxon>Pseudomonadota</taxon>
        <taxon>Alphaproteobacteria</taxon>
        <taxon>Rhodobacterales</taxon>
        <taxon>Roseobacteraceae</taxon>
        <taxon>Phaeobacter</taxon>
    </lineage>
</organism>
<comment type="caution">
    <text evidence="3">The sequence shown here is derived from an EMBL/GenBank/DDBJ whole genome shotgun (WGS) entry which is preliminary data.</text>
</comment>
<dbReference type="Gene3D" id="3.30.530.20">
    <property type="match status" value="1"/>
</dbReference>
<dbReference type="EMBL" id="QOCE01000012">
    <property type="protein sequence ID" value="RBW60060.1"/>
    <property type="molecule type" value="Genomic_DNA"/>
</dbReference>
<dbReference type="Proteomes" id="UP000252706">
    <property type="component" value="Unassembled WGS sequence"/>
</dbReference>